<dbReference type="InterPro" id="IPR050338">
    <property type="entry name" value="DisA"/>
</dbReference>
<comment type="caution">
    <text evidence="10">Lacks conserved residue(s) required for the propagation of feature annotation.</text>
</comment>
<evidence type="ECO:0000256" key="1">
    <source>
        <dbReference type="ARBA" id="ARBA00000877"/>
    </source>
</evidence>
<dbReference type="Pfam" id="PF02457">
    <property type="entry name" value="DAC"/>
    <property type="match status" value="1"/>
</dbReference>
<dbReference type="PROSITE" id="PS51794">
    <property type="entry name" value="DAC"/>
    <property type="match status" value="1"/>
</dbReference>
<evidence type="ECO:0000256" key="6">
    <source>
        <dbReference type="ARBA" id="ARBA00022741"/>
    </source>
</evidence>
<comment type="subunit">
    <text evidence="10">Probably a homodimer.</text>
</comment>
<dbReference type="InterPro" id="IPR003390">
    <property type="entry name" value="DNA_integrity_scan_DisA_N"/>
</dbReference>
<comment type="function">
    <text evidence="10">Catalyzes the condensation of 2 ATP molecules into cyclic di-AMP (c-di-AMP), a second messenger used to regulate differing processes in different bacteria.</text>
</comment>
<evidence type="ECO:0000313" key="11">
    <source>
        <dbReference type="EMBL" id="OLA36237.1"/>
    </source>
</evidence>
<protein>
    <recommendedName>
        <fullName evidence="10">Diadenylate cyclase</fullName>
        <shortName evidence="10">DAC</shortName>
        <ecNumber evidence="10">2.7.7.85</ecNumber>
    </recommendedName>
    <alternativeName>
        <fullName evidence="10">Cyclic-di-AMP synthase</fullName>
        <shortName evidence="10">c-di-AMP synthase</shortName>
    </alternativeName>
</protein>
<evidence type="ECO:0000256" key="4">
    <source>
        <dbReference type="ARBA" id="ARBA00022692"/>
    </source>
</evidence>
<dbReference type="InterPro" id="IPR045585">
    <property type="entry name" value="CdaA_N"/>
</dbReference>
<dbReference type="GeneID" id="78523951"/>
<reference evidence="11 12" key="1">
    <citation type="journal article" date="2016" name="Nat. Biotechnol.">
        <title>Measurement of bacterial replication rates in microbial communities.</title>
        <authorList>
            <person name="Brown C.T."/>
            <person name="Olm M.R."/>
            <person name="Thomas B.C."/>
            <person name="Banfield J.F."/>
        </authorList>
    </citation>
    <scope>NUCLEOTIDE SEQUENCE [LARGE SCALE GENOMIC DNA]</scope>
    <source>
        <strain evidence="11">46_33</strain>
    </source>
</reference>
<gene>
    <name evidence="10" type="primary">dacA</name>
    <name evidence="11" type="ORF">BHW43_10610</name>
</gene>
<keyword evidence="2 10" id="KW-1003">Cell membrane</keyword>
<dbReference type="Pfam" id="PF19293">
    <property type="entry name" value="CdaA_N"/>
    <property type="match status" value="1"/>
</dbReference>
<evidence type="ECO:0000313" key="12">
    <source>
        <dbReference type="Proteomes" id="UP000186777"/>
    </source>
</evidence>
<dbReference type="Proteomes" id="UP000186777">
    <property type="component" value="Unassembled WGS sequence"/>
</dbReference>
<dbReference type="GO" id="GO:0106408">
    <property type="term" value="F:diadenylate cyclase activity"/>
    <property type="evidence" value="ECO:0007669"/>
    <property type="project" value="UniProtKB-EC"/>
</dbReference>
<dbReference type="GO" id="GO:0005524">
    <property type="term" value="F:ATP binding"/>
    <property type="evidence" value="ECO:0007669"/>
    <property type="project" value="UniProtKB-UniRule"/>
</dbReference>
<dbReference type="Gene3D" id="3.40.1700.10">
    <property type="entry name" value="DNA integrity scanning protein, DisA, N-terminal domain"/>
    <property type="match status" value="1"/>
</dbReference>
<comment type="similarity">
    <text evidence="10">Belongs to the adenylate cyclase family. DacA/CdaA subfamily.</text>
</comment>
<evidence type="ECO:0000256" key="5">
    <source>
        <dbReference type="ARBA" id="ARBA00022695"/>
    </source>
</evidence>
<keyword evidence="4 10" id="KW-0812">Transmembrane</keyword>
<dbReference type="FunFam" id="3.40.1700.10:FF:000002">
    <property type="entry name" value="Diadenylate cyclase"/>
    <property type="match status" value="1"/>
</dbReference>
<keyword evidence="8 10" id="KW-1133">Transmembrane helix</keyword>
<dbReference type="GO" id="GO:0004016">
    <property type="term" value="F:adenylate cyclase activity"/>
    <property type="evidence" value="ECO:0007669"/>
    <property type="project" value="UniProtKB-UniRule"/>
</dbReference>
<dbReference type="HAMAP" id="MF_01499">
    <property type="entry name" value="DacA"/>
    <property type="match status" value="1"/>
</dbReference>
<evidence type="ECO:0000256" key="8">
    <source>
        <dbReference type="ARBA" id="ARBA00022989"/>
    </source>
</evidence>
<feature type="transmembrane region" description="Helical" evidence="10">
    <location>
        <begin position="12"/>
        <end position="34"/>
    </location>
</feature>
<comment type="caution">
    <text evidence="11">The sequence shown here is derived from an EMBL/GenBank/DDBJ whole genome shotgun (WGS) entry which is preliminary data.</text>
</comment>
<dbReference type="EMBL" id="MNTG01000047">
    <property type="protein sequence ID" value="OLA36237.1"/>
    <property type="molecule type" value="Genomic_DNA"/>
</dbReference>
<keyword evidence="6 10" id="KW-0547">Nucleotide-binding</keyword>
<proteinExistence type="inferred from homology"/>
<dbReference type="PANTHER" id="PTHR34185:SF1">
    <property type="entry name" value="DIADENYLATE CYCLASE"/>
    <property type="match status" value="1"/>
</dbReference>
<comment type="catalytic activity">
    <reaction evidence="1 10">
        <text>2 ATP = 3',3'-c-di-AMP + 2 diphosphate</text>
        <dbReference type="Rhea" id="RHEA:35655"/>
        <dbReference type="ChEBI" id="CHEBI:30616"/>
        <dbReference type="ChEBI" id="CHEBI:33019"/>
        <dbReference type="ChEBI" id="CHEBI:71500"/>
        <dbReference type="EC" id="2.7.7.85"/>
    </reaction>
</comment>
<organism evidence="11 12">
    <name type="scientific">Phascolarctobacterium succinatutens</name>
    <dbReference type="NCBI Taxonomy" id="626940"/>
    <lineage>
        <taxon>Bacteria</taxon>
        <taxon>Bacillati</taxon>
        <taxon>Bacillota</taxon>
        <taxon>Negativicutes</taxon>
        <taxon>Acidaminococcales</taxon>
        <taxon>Acidaminococcaceae</taxon>
        <taxon>Phascolarctobacterium</taxon>
    </lineage>
</organism>
<dbReference type="STRING" id="626940.BHW43_10610"/>
<evidence type="ECO:0000256" key="2">
    <source>
        <dbReference type="ARBA" id="ARBA00022475"/>
    </source>
</evidence>
<keyword evidence="9 10" id="KW-0472">Membrane</keyword>
<dbReference type="EC" id="2.7.7.85" evidence="10"/>
<name>A0A1Q6R1M4_9FIRM</name>
<evidence type="ECO:0000256" key="9">
    <source>
        <dbReference type="ARBA" id="ARBA00023136"/>
    </source>
</evidence>
<feature type="transmembrane region" description="Helical" evidence="10">
    <location>
        <begin position="46"/>
        <end position="68"/>
    </location>
</feature>
<dbReference type="RefSeq" id="WP_249747876.1">
    <property type="nucleotide sequence ID" value="NZ_CAJLOJ010000005.1"/>
</dbReference>
<dbReference type="AlphaFoldDB" id="A0A1Q6R1M4"/>
<sequence>MMIQLQGLLSTITFLDVIDIVVVAYFLYRLFLMLKNTRAATLGKGLMVLIGFTLICRWLNLHVISWLLEKSMTVIMVALPVVFQPELRRALEQIGRGKLFHKGSELDEQELEEMLDSVAHATKVMSKNKVGALMVFERATGLAERIETGVPIDGLVSSGLLQNIFVKDTPLHDGAVVIRGNRVVAACCLLPLTENRNLSQELGTRHRAAIGMSEQSDAMILVVSEETGTISIARNGELMRYLTVDDVKEILRTAIFRPHAAVKNSLVDKIKSLWGGEKK</sequence>
<dbReference type="NCBIfam" id="TIGR00159">
    <property type="entry name" value="diadenylate cyclase CdaA"/>
    <property type="match status" value="1"/>
</dbReference>
<dbReference type="InterPro" id="IPR014046">
    <property type="entry name" value="C-di-AMP_synthase"/>
</dbReference>
<dbReference type="InterPro" id="IPR034701">
    <property type="entry name" value="CdaA"/>
</dbReference>
<evidence type="ECO:0000256" key="3">
    <source>
        <dbReference type="ARBA" id="ARBA00022679"/>
    </source>
</evidence>
<dbReference type="InterPro" id="IPR036888">
    <property type="entry name" value="DNA_integrity_DisA_N_sf"/>
</dbReference>
<evidence type="ECO:0000256" key="7">
    <source>
        <dbReference type="ARBA" id="ARBA00022840"/>
    </source>
</evidence>
<evidence type="ECO:0000256" key="10">
    <source>
        <dbReference type="HAMAP-Rule" id="MF_01499"/>
    </source>
</evidence>
<keyword evidence="7 10" id="KW-0067">ATP-binding</keyword>
<dbReference type="GO" id="GO:0006171">
    <property type="term" value="P:cAMP biosynthetic process"/>
    <property type="evidence" value="ECO:0007669"/>
    <property type="project" value="InterPro"/>
</dbReference>
<dbReference type="SUPFAM" id="SSF143597">
    <property type="entry name" value="YojJ-like"/>
    <property type="match status" value="1"/>
</dbReference>
<keyword evidence="3 10" id="KW-0808">Transferase</keyword>
<dbReference type="PIRSF" id="PIRSF004793">
    <property type="entry name" value="UCP004793"/>
    <property type="match status" value="1"/>
</dbReference>
<keyword evidence="5 10" id="KW-0548">Nucleotidyltransferase</keyword>
<accession>A0A1Q6R1M4</accession>
<dbReference type="PANTHER" id="PTHR34185">
    <property type="entry name" value="DIADENYLATE CYCLASE"/>
    <property type="match status" value="1"/>
</dbReference>